<dbReference type="PANTHER" id="PTHR35333:SF3">
    <property type="entry name" value="BETA-LACTAMASE-TYPE TRANSPEPTIDASE FOLD CONTAINING PROTEIN"/>
    <property type="match status" value="1"/>
</dbReference>
<feature type="region of interest" description="Disordered" evidence="5">
    <location>
        <begin position="155"/>
        <end position="181"/>
    </location>
</feature>
<keyword evidence="9" id="KW-1185">Reference proteome</keyword>
<dbReference type="PROSITE" id="PS51318">
    <property type="entry name" value="TAT"/>
    <property type="match status" value="1"/>
</dbReference>
<dbReference type="InterPro" id="IPR012338">
    <property type="entry name" value="Beta-lactam/transpept-like"/>
</dbReference>
<feature type="domain" description="Beta-lactamase class A catalytic" evidence="7">
    <location>
        <begin position="50"/>
        <end position="260"/>
    </location>
</feature>
<dbReference type="RefSeq" id="WP_211940092.1">
    <property type="nucleotide sequence ID" value="NZ_CP073078.1"/>
</dbReference>
<evidence type="ECO:0000256" key="3">
    <source>
        <dbReference type="ARBA" id="ARBA00012865"/>
    </source>
</evidence>
<sequence length="290" mass="30476">MLSRRGLLIASAATAAAGLASPLRADPAADFASIEKAAGGRLGLCAMTADRSKGVDWRSGERFLMCSTFKALAVSAVLARVDRGQEHLDRVIPYGQADLQEYAPVTKANLTKGGMALGDLCAAAVELSDNTAANLIIAALGGPSGVTGYVRSLGDNTTRLDRNEPTLNRPGPPGDEHDTTTPQSMVGLWRQLVLGDALSSASRDRLNGWLEACQTGAERIKSVTPKGWKIGHKTGWGQNTLGDVAVLTPPNGPQILIAAYFEQPDALSHPHDEAIAEAARIALRFLTSNA</sequence>
<feature type="chain" id="PRO_5037938246" description="beta-lactamase" evidence="6">
    <location>
        <begin position="26"/>
        <end position="290"/>
    </location>
</feature>
<evidence type="ECO:0000256" key="6">
    <source>
        <dbReference type="SAM" id="SignalP"/>
    </source>
</evidence>
<name>A0A975G4T0_9CAUL</name>
<dbReference type="GO" id="GO:0046677">
    <property type="term" value="P:response to antibiotic"/>
    <property type="evidence" value="ECO:0007669"/>
    <property type="project" value="InterPro"/>
</dbReference>
<feature type="signal peptide" evidence="6">
    <location>
        <begin position="1"/>
        <end position="25"/>
    </location>
</feature>
<evidence type="ECO:0000256" key="1">
    <source>
        <dbReference type="ARBA" id="ARBA00001526"/>
    </source>
</evidence>
<comment type="catalytic activity">
    <reaction evidence="1">
        <text>a beta-lactam + H2O = a substituted beta-amino acid</text>
        <dbReference type="Rhea" id="RHEA:20401"/>
        <dbReference type="ChEBI" id="CHEBI:15377"/>
        <dbReference type="ChEBI" id="CHEBI:35627"/>
        <dbReference type="ChEBI" id="CHEBI:140347"/>
        <dbReference type="EC" id="3.5.2.6"/>
    </reaction>
</comment>
<proteinExistence type="inferred from homology"/>
<evidence type="ECO:0000313" key="9">
    <source>
        <dbReference type="Proteomes" id="UP000676409"/>
    </source>
</evidence>
<dbReference type="Pfam" id="PF13354">
    <property type="entry name" value="Beta-lactamase2"/>
    <property type="match status" value="1"/>
</dbReference>
<keyword evidence="6" id="KW-0732">Signal</keyword>
<dbReference type="NCBIfam" id="NF033103">
    <property type="entry name" value="bla_class_A"/>
    <property type="match status" value="1"/>
</dbReference>
<evidence type="ECO:0000256" key="5">
    <source>
        <dbReference type="SAM" id="MobiDB-lite"/>
    </source>
</evidence>
<dbReference type="Gene3D" id="3.40.710.10">
    <property type="entry name" value="DD-peptidase/beta-lactamase superfamily"/>
    <property type="match status" value="1"/>
</dbReference>
<dbReference type="AlphaFoldDB" id="A0A975G4T0"/>
<comment type="similarity">
    <text evidence="2">Belongs to the class-A beta-lactamase family.</text>
</comment>
<dbReference type="EC" id="3.5.2.6" evidence="3"/>
<dbReference type="GO" id="GO:0008800">
    <property type="term" value="F:beta-lactamase activity"/>
    <property type="evidence" value="ECO:0007669"/>
    <property type="project" value="UniProtKB-EC"/>
</dbReference>
<evidence type="ECO:0000313" key="8">
    <source>
        <dbReference type="EMBL" id="QUD90041.1"/>
    </source>
</evidence>
<dbReference type="PRINTS" id="PR00118">
    <property type="entry name" value="BLACTAMASEA"/>
</dbReference>
<reference evidence="8" key="1">
    <citation type="submission" date="2021-04" db="EMBL/GenBank/DDBJ databases">
        <title>The complete genome sequence of Caulobacter sp. S6.</title>
        <authorList>
            <person name="Tang Y."/>
            <person name="Ouyang W."/>
            <person name="Liu Q."/>
            <person name="Huang B."/>
            <person name="Guo Z."/>
            <person name="Lei P."/>
        </authorList>
    </citation>
    <scope>NUCLEOTIDE SEQUENCE</scope>
    <source>
        <strain evidence="8">S6</strain>
    </source>
</reference>
<dbReference type="Proteomes" id="UP000676409">
    <property type="component" value="Chromosome"/>
</dbReference>
<dbReference type="EMBL" id="CP073078">
    <property type="protein sequence ID" value="QUD90041.1"/>
    <property type="molecule type" value="Genomic_DNA"/>
</dbReference>
<dbReference type="PANTHER" id="PTHR35333">
    <property type="entry name" value="BETA-LACTAMASE"/>
    <property type="match status" value="1"/>
</dbReference>
<dbReference type="KEGG" id="caul:KCG34_09335"/>
<gene>
    <name evidence="8" type="primary">bla</name>
    <name evidence="8" type="ORF">KCG34_09335</name>
</gene>
<dbReference type="InterPro" id="IPR006311">
    <property type="entry name" value="TAT_signal"/>
</dbReference>
<evidence type="ECO:0000259" key="7">
    <source>
        <dbReference type="Pfam" id="PF13354"/>
    </source>
</evidence>
<evidence type="ECO:0000256" key="4">
    <source>
        <dbReference type="ARBA" id="ARBA00030171"/>
    </source>
</evidence>
<accession>A0A975G4T0</accession>
<organism evidence="8 9">
    <name type="scientific">Phenylobacterium montanum</name>
    <dbReference type="NCBI Taxonomy" id="2823693"/>
    <lineage>
        <taxon>Bacteria</taxon>
        <taxon>Pseudomonadati</taxon>
        <taxon>Pseudomonadota</taxon>
        <taxon>Alphaproteobacteria</taxon>
        <taxon>Caulobacterales</taxon>
        <taxon>Caulobacteraceae</taxon>
        <taxon>Phenylobacterium</taxon>
    </lineage>
</organism>
<dbReference type="SUPFAM" id="SSF56601">
    <property type="entry name" value="beta-lactamase/transpeptidase-like"/>
    <property type="match status" value="1"/>
</dbReference>
<protein>
    <recommendedName>
        <fullName evidence="3">beta-lactamase</fullName>
        <ecNumber evidence="3">3.5.2.6</ecNumber>
    </recommendedName>
    <alternativeName>
        <fullName evidence="4">Penicillinase</fullName>
    </alternativeName>
</protein>
<dbReference type="InterPro" id="IPR000871">
    <property type="entry name" value="Beta-lactam_class-A"/>
</dbReference>
<evidence type="ECO:0000256" key="2">
    <source>
        <dbReference type="ARBA" id="ARBA00009009"/>
    </source>
</evidence>
<dbReference type="InterPro" id="IPR045155">
    <property type="entry name" value="Beta-lactam_cat"/>
</dbReference>
<dbReference type="GO" id="GO:0030655">
    <property type="term" value="P:beta-lactam antibiotic catabolic process"/>
    <property type="evidence" value="ECO:0007669"/>
    <property type="project" value="InterPro"/>
</dbReference>